<evidence type="ECO:0000313" key="1">
    <source>
        <dbReference type="EMBL" id="GMF42247.1"/>
    </source>
</evidence>
<dbReference type="Gene3D" id="3.30.70.270">
    <property type="match status" value="1"/>
</dbReference>
<dbReference type="Proteomes" id="UP001165121">
    <property type="component" value="Unassembled WGS sequence"/>
</dbReference>
<dbReference type="InterPro" id="IPR051320">
    <property type="entry name" value="Viral_Replic_Matur_Polypro"/>
</dbReference>
<protein>
    <submittedName>
        <fullName evidence="1">Unnamed protein product</fullName>
    </submittedName>
</protein>
<dbReference type="SUPFAM" id="SSF56672">
    <property type="entry name" value="DNA/RNA polymerases"/>
    <property type="match status" value="1"/>
</dbReference>
<organism evidence="1 2">
    <name type="scientific">Phytophthora fragariaefolia</name>
    <dbReference type="NCBI Taxonomy" id="1490495"/>
    <lineage>
        <taxon>Eukaryota</taxon>
        <taxon>Sar</taxon>
        <taxon>Stramenopiles</taxon>
        <taxon>Oomycota</taxon>
        <taxon>Peronosporomycetes</taxon>
        <taxon>Peronosporales</taxon>
        <taxon>Peronosporaceae</taxon>
        <taxon>Phytophthora</taxon>
    </lineage>
</organism>
<dbReference type="PANTHER" id="PTHR33064:SF37">
    <property type="entry name" value="RIBONUCLEASE H"/>
    <property type="match status" value="1"/>
</dbReference>
<dbReference type="InterPro" id="IPR043128">
    <property type="entry name" value="Rev_trsase/Diguanyl_cyclase"/>
</dbReference>
<dbReference type="OrthoDB" id="420169at2759"/>
<evidence type="ECO:0000313" key="2">
    <source>
        <dbReference type="Proteomes" id="UP001165121"/>
    </source>
</evidence>
<dbReference type="InterPro" id="IPR043502">
    <property type="entry name" value="DNA/RNA_pol_sf"/>
</dbReference>
<keyword evidence="2" id="KW-1185">Reference proteome</keyword>
<dbReference type="PANTHER" id="PTHR33064">
    <property type="entry name" value="POL PROTEIN"/>
    <property type="match status" value="1"/>
</dbReference>
<dbReference type="EMBL" id="BSXT01001414">
    <property type="protein sequence ID" value="GMF42247.1"/>
    <property type="molecule type" value="Genomic_DNA"/>
</dbReference>
<name>A0A9W7CXA3_9STRA</name>
<reference evidence="1" key="1">
    <citation type="submission" date="2023-04" db="EMBL/GenBank/DDBJ databases">
        <title>Phytophthora fragariaefolia NBRC 109709.</title>
        <authorList>
            <person name="Ichikawa N."/>
            <person name="Sato H."/>
            <person name="Tonouchi N."/>
        </authorList>
    </citation>
    <scope>NUCLEOTIDE SEQUENCE</scope>
    <source>
        <strain evidence="1">NBRC 109709</strain>
    </source>
</reference>
<proteinExistence type="predicted"/>
<dbReference type="Gene3D" id="3.10.10.10">
    <property type="entry name" value="HIV Type 1 Reverse Transcriptase, subunit A, domain 1"/>
    <property type="match status" value="1"/>
</dbReference>
<dbReference type="AlphaFoldDB" id="A0A9W7CXA3"/>
<comment type="caution">
    <text evidence="1">The sequence shown here is derived from an EMBL/GenBank/DDBJ whole genome shotgun (WGS) entry which is preliminary data.</text>
</comment>
<sequence>MRTLRERRDHQQERVKCITTDDAVAFRTRVINGMLDVPFCPDTGSDANIIGRPALEELRGLVHDLRVERVELTVQVVVAGGNVVLCRPAFGNTTLQSIGVDLDGVFEQLAQQHIDAAEAEADDVPNSHVEVLGAAGDIEAETVMHRLVDEAIEAGFDADRCGELRRMVIDYADVFRLRLGHDEPADVEPLEVRVEAGAQPYRRGVQRYPEAQRQFRRDYVRELESAGLVVRNNHSRWSCPALPVAKRGSGEFRITIDYRPVDRMTVPLAGAAPNLAVAVEPVRGAYGFGVFDFHKVFWQMLLHPNSQEMFSFVTENGVFTPTRVPQGASDSAVLF</sequence>
<accession>A0A9W7CXA3</accession>
<gene>
    <name evidence="1" type="ORF">Pfra01_001373800</name>
</gene>